<accession>A0A669F7P4</accession>
<name>A0A669F7P4_ORENI</name>
<dbReference type="Proteomes" id="UP000005207">
    <property type="component" value="Linkage group LG3"/>
</dbReference>
<protein>
    <submittedName>
        <fullName evidence="1">Uncharacterized protein</fullName>
    </submittedName>
</protein>
<proteinExistence type="predicted"/>
<dbReference type="InParanoid" id="A0A669F7P4"/>
<keyword evidence="2" id="KW-1185">Reference proteome</keyword>
<sequence length="68" mass="7794">MVCICILCAICVKLCSDVFNASMWIASCTLFYSFIKLFNTLSIDQQDYSYITETIKSITYNFNPTLNL</sequence>
<dbReference type="Ensembl" id="ENSONIT00000078614.1">
    <property type="protein sequence ID" value="ENSONIP00000081605.1"/>
    <property type="gene ID" value="ENSONIG00000040154.1"/>
</dbReference>
<reference evidence="1" key="2">
    <citation type="submission" date="2025-08" db="UniProtKB">
        <authorList>
            <consortium name="Ensembl"/>
        </authorList>
    </citation>
    <scope>IDENTIFICATION</scope>
</reference>
<evidence type="ECO:0000313" key="2">
    <source>
        <dbReference type="Proteomes" id="UP000005207"/>
    </source>
</evidence>
<dbReference type="AlphaFoldDB" id="A0A669F7P4"/>
<evidence type="ECO:0000313" key="1">
    <source>
        <dbReference type="Ensembl" id="ENSONIP00000081605.1"/>
    </source>
</evidence>
<reference evidence="1" key="3">
    <citation type="submission" date="2025-09" db="UniProtKB">
        <authorList>
            <consortium name="Ensembl"/>
        </authorList>
    </citation>
    <scope>IDENTIFICATION</scope>
</reference>
<reference evidence="2" key="1">
    <citation type="submission" date="2012-01" db="EMBL/GenBank/DDBJ databases">
        <title>The Genome Sequence of Oreochromis niloticus (Nile Tilapia).</title>
        <authorList>
            <consortium name="Broad Institute Genome Assembly Team"/>
            <consortium name="Broad Institute Sequencing Platform"/>
            <person name="Di Palma F."/>
            <person name="Johnson J."/>
            <person name="Lander E.S."/>
            <person name="Lindblad-Toh K."/>
        </authorList>
    </citation>
    <scope>NUCLEOTIDE SEQUENCE [LARGE SCALE GENOMIC DNA]</scope>
</reference>
<organism evidence="1 2">
    <name type="scientific">Oreochromis niloticus</name>
    <name type="common">Nile tilapia</name>
    <name type="synonym">Tilapia nilotica</name>
    <dbReference type="NCBI Taxonomy" id="8128"/>
    <lineage>
        <taxon>Eukaryota</taxon>
        <taxon>Metazoa</taxon>
        <taxon>Chordata</taxon>
        <taxon>Craniata</taxon>
        <taxon>Vertebrata</taxon>
        <taxon>Euteleostomi</taxon>
        <taxon>Actinopterygii</taxon>
        <taxon>Neopterygii</taxon>
        <taxon>Teleostei</taxon>
        <taxon>Neoteleostei</taxon>
        <taxon>Acanthomorphata</taxon>
        <taxon>Ovalentaria</taxon>
        <taxon>Cichlomorphae</taxon>
        <taxon>Cichliformes</taxon>
        <taxon>Cichlidae</taxon>
        <taxon>African cichlids</taxon>
        <taxon>Pseudocrenilabrinae</taxon>
        <taxon>Oreochromini</taxon>
        <taxon>Oreochromis</taxon>
    </lineage>
</organism>